<organism evidence="2 3">
    <name type="scientific">Paraburkholderia eburnea</name>
    <dbReference type="NCBI Taxonomy" id="1189126"/>
    <lineage>
        <taxon>Bacteria</taxon>
        <taxon>Pseudomonadati</taxon>
        <taxon>Pseudomonadota</taxon>
        <taxon>Betaproteobacteria</taxon>
        <taxon>Burkholderiales</taxon>
        <taxon>Burkholderiaceae</taxon>
        <taxon>Paraburkholderia</taxon>
    </lineage>
</organism>
<keyword evidence="1" id="KW-0812">Transmembrane</keyword>
<feature type="transmembrane region" description="Helical" evidence="1">
    <location>
        <begin position="364"/>
        <end position="383"/>
    </location>
</feature>
<feature type="transmembrane region" description="Helical" evidence="1">
    <location>
        <begin position="7"/>
        <end position="25"/>
    </location>
</feature>
<comment type="caution">
    <text evidence="2">The sequence shown here is derived from an EMBL/GenBank/DDBJ whole genome shotgun (WGS) entry which is preliminary data.</text>
</comment>
<feature type="transmembrane region" description="Helical" evidence="1">
    <location>
        <begin position="303"/>
        <end position="323"/>
    </location>
</feature>
<keyword evidence="2" id="KW-0328">Glycosyltransferase</keyword>
<evidence type="ECO:0000313" key="2">
    <source>
        <dbReference type="EMBL" id="POR55940.1"/>
    </source>
</evidence>
<sequence length="595" mass="64102">MTKRSELLLVILWMTVAACVVYVATGKPSLGIDDAQIFFTYAQNVASGKGLLYSPGVPPAEGYTSTLWTALCALMFWIHANEIGVLVVSMLLVVITQMLALRLIDTLLSGARAWQARLIYAVLITVSPAYLSWTTITLMDTGIWSTLIVSMVYVLLLPPASRSGWALAGAVFCLAQLARPEATVVGPALLALLWLKLRSQRHSSAPVWWILGAMIATTLALTAFRLAYFGYPLPSTYYAKVSSSTWYNLQIGFGYLARYVLGGNVAFVAALVCVPFGWRLLTRLIRALPRGKALVISDGLDDACQLLAAVGLLLLALPVSVGGDHFSLSRFYQPAWPVLCLLLALGAVRLVASARLAGTRIGAVNAGHVWATPAAVACLAVLLSCTSLKDSWLGIARHGSPLAPEFRAGLNGEKIGEAIDAVFARARVAPPTIGVVAAGGVARTYRGPIIDLMGLNNAFIAHFPGDRMGVKDHAAFEKAAFYQLPVDMVISSPAYSWDDVVLKRIFYDPRFTSAWRFGVVYLKADPAVRYESFYSTKFLKSLDADDRLAYRDSMVFNPASGMWEKAPSAPVVAARPPRTSVRVEHASGHASGSAA</sequence>
<feature type="transmembrane region" description="Helical" evidence="1">
    <location>
        <begin position="256"/>
        <end position="282"/>
    </location>
</feature>
<keyword evidence="1" id="KW-1133">Transmembrane helix</keyword>
<dbReference type="PROSITE" id="PS51257">
    <property type="entry name" value="PROKAR_LIPOPROTEIN"/>
    <property type="match status" value="1"/>
</dbReference>
<evidence type="ECO:0000256" key="1">
    <source>
        <dbReference type="SAM" id="Phobius"/>
    </source>
</evidence>
<feature type="transmembrane region" description="Helical" evidence="1">
    <location>
        <begin position="207"/>
        <end position="228"/>
    </location>
</feature>
<dbReference type="GO" id="GO:0016757">
    <property type="term" value="F:glycosyltransferase activity"/>
    <property type="evidence" value="ECO:0007669"/>
    <property type="project" value="UniProtKB-KW"/>
</dbReference>
<feature type="transmembrane region" description="Helical" evidence="1">
    <location>
        <begin position="143"/>
        <end position="160"/>
    </location>
</feature>
<dbReference type="AlphaFoldDB" id="A0A2S4MMG6"/>
<dbReference type="EMBL" id="PQGA01000001">
    <property type="protein sequence ID" value="POR55940.1"/>
    <property type="molecule type" value="Genomic_DNA"/>
</dbReference>
<evidence type="ECO:0000313" key="3">
    <source>
        <dbReference type="Proteomes" id="UP000237381"/>
    </source>
</evidence>
<proteinExistence type="predicted"/>
<feature type="transmembrane region" description="Helical" evidence="1">
    <location>
        <begin position="116"/>
        <end position="136"/>
    </location>
</feature>
<keyword evidence="3" id="KW-1185">Reference proteome</keyword>
<keyword evidence="1" id="KW-0472">Membrane</keyword>
<keyword evidence="2" id="KW-0808">Transferase</keyword>
<accession>A0A2S4MMG6</accession>
<dbReference type="Proteomes" id="UP000237381">
    <property type="component" value="Unassembled WGS sequence"/>
</dbReference>
<reference evidence="2 3" key="1">
    <citation type="submission" date="2018-01" db="EMBL/GenBank/DDBJ databases">
        <title>Genomic Encyclopedia of Type Strains, Phase III (KMG-III): the genomes of soil and plant-associated and newly described type strains.</title>
        <authorList>
            <person name="Whitman W."/>
        </authorList>
    </citation>
    <scope>NUCLEOTIDE SEQUENCE [LARGE SCALE GENOMIC DNA]</scope>
    <source>
        <strain evidence="2 3">JCM 18070</strain>
    </source>
</reference>
<gene>
    <name evidence="2" type="ORF">B0G62_101336</name>
</gene>
<protein>
    <submittedName>
        <fullName evidence="2">Dolichyl-phosphate-mannose-protein mannosyltransferase</fullName>
    </submittedName>
</protein>
<name>A0A2S4MMG6_9BURK</name>
<feature type="transmembrane region" description="Helical" evidence="1">
    <location>
        <begin position="335"/>
        <end position="352"/>
    </location>
</feature>